<proteinExistence type="predicted"/>
<dbReference type="RefSeq" id="WP_219664970.1">
    <property type="nucleotide sequence ID" value="NZ_WTFF01000013.1"/>
</dbReference>
<name>A0ABS6Z032_9ACTN</name>
<organism evidence="2 3">
    <name type="scientific">Streptomyces bambusae</name>
    <dbReference type="NCBI Taxonomy" id="1550616"/>
    <lineage>
        <taxon>Bacteria</taxon>
        <taxon>Bacillati</taxon>
        <taxon>Actinomycetota</taxon>
        <taxon>Actinomycetes</taxon>
        <taxon>Kitasatosporales</taxon>
        <taxon>Streptomycetaceae</taxon>
        <taxon>Streptomyces</taxon>
    </lineage>
</organism>
<reference evidence="2 3" key="1">
    <citation type="submission" date="2019-12" db="EMBL/GenBank/DDBJ databases">
        <title>Genome sequence of Streptomyces bambusae.</title>
        <authorList>
            <person name="Bansal K."/>
            <person name="Choksket S."/>
            <person name="Korpole S."/>
            <person name="Patil P.B."/>
        </authorList>
    </citation>
    <scope>NUCLEOTIDE SEQUENCE [LARGE SCALE GENOMIC DNA]</scope>
    <source>
        <strain evidence="2 3">SK60</strain>
    </source>
</reference>
<gene>
    <name evidence="2" type="ORF">GPJ59_04080</name>
</gene>
<comment type="caution">
    <text evidence="2">The sequence shown here is derived from an EMBL/GenBank/DDBJ whole genome shotgun (WGS) entry which is preliminary data.</text>
</comment>
<evidence type="ECO:0000313" key="3">
    <source>
        <dbReference type="Proteomes" id="UP000812013"/>
    </source>
</evidence>
<protein>
    <submittedName>
        <fullName evidence="2">Uncharacterized protein</fullName>
    </submittedName>
</protein>
<keyword evidence="3" id="KW-1185">Reference proteome</keyword>
<sequence>MEDAGEAGDAGDSGVRGLQDSLPAPARPPGGPNPADRRRLDLHACLTGVGILPLIDDLHAINVLSTVDDATYAAVRGWITRTF</sequence>
<evidence type="ECO:0000256" key="1">
    <source>
        <dbReference type="SAM" id="MobiDB-lite"/>
    </source>
</evidence>
<dbReference type="EMBL" id="WTFF01000013">
    <property type="protein sequence ID" value="MBW5481084.1"/>
    <property type="molecule type" value="Genomic_DNA"/>
</dbReference>
<evidence type="ECO:0000313" key="2">
    <source>
        <dbReference type="EMBL" id="MBW5481084.1"/>
    </source>
</evidence>
<dbReference type="Proteomes" id="UP000812013">
    <property type="component" value="Unassembled WGS sequence"/>
</dbReference>
<accession>A0ABS6Z032</accession>
<feature type="region of interest" description="Disordered" evidence="1">
    <location>
        <begin position="1"/>
        <end position="38"/>
    </location>
</feature>